<evidence type="ECO:0000313" key="2">
    <source>
        <dbReference type="Proteomes" id="UP000178107"/>
    </source>
</evidence>
<dbReference type="AlphaFoldDB" id="A0A1G2T142"/>
<gene>
    <name evidence="1" type="ORF">A2838_01940</name>
</gene>
<dbReference type="SUPFAM" id="SSF50118">
    <property type="entry name" value="Cell growth inhibitor/plasmid maintenance toxic component"/>
    <property type="match status" value="1"/>
</dbReference>
<protein>
    <submittedName>
        <fullName evidence="1">Uncharacterized protein</fullName>
    </submittedName>
</protein>
<reference evidence="1 2" key="1">
    <citation type="journal article" date="2016" name="Nat. Commun.">
        <title>Thousands of microbial genomes shed light on interconnected biogeochemical processes in an aquifer system.</title>
        <authorList>
            <person name="Anantharaman K."/>
            <person name="Brown C.T."/>
            <person name="Hug L.A."/>
            <person name="Sharon I."/>
            <person name="Castelle C.J."/>
            <person name="Probst A.J."/>
            <person name="Thomas B.C."/>
            <person name="Singh A."/>
            <person name="Wilkins M.J."/>
            <person name="Karaoz U."/>
            <person name="Brodie E.L."/>
            <person name="Williams K.H."/>
            <person name="Hubbard S.S."/>
            <person name="Banfield J.F."/>
        </authorList>
    </citation>
    <scope>NUCLEOTIDE SEQUENCE [LARGE SCALE GENOMIC DNA]</scope>
</reference>
<name>A0A1G2T142_9BACT</name>
<dbReference type="Proteomes" id="UP000178107">
    <property type="component" value="Unassembled WGS sequence"/>
</dbReference>
<organism evidence="1 2">
    <name type="scientific">Candidatus Zambryskibacteria bacterium RIFCSPHIGHO2_01_FULL_46_25</name>
    <dbReference type="NCBI Taxonomy" id="1802738"/>
    <lineage>
        <taxon>Bacteria</taxon>
        <taxon>Candidatus Zambryskiibacteriota</taxon>
    </lineage>
</organism>
<dbReference type="InterPro" id="IPR003477">
    <property type="entry name" value="PemK-like"/>
</dbReference>
<accession>A0A1G2T142</accession>
<dbReference type="EMBL" id="MHVH01000005">
    <property type="protein sequence ID" value="OHA90341.1"/>
    <property type="molecule type" value="Genomic_DNA"/>
</dbReference>
<dbReference type="Gene3D" id="2.30.30.110">
    <property type="match status" value="1"/>
</dbReference>
<dbReference type="GO" id="GO:0003677">
    <property type="term" value="F:DNA binding"/>
    <property type="evidence" value="ECO:0007669"/>
    <property type="project" value="InterPro"/>
</dbReference>
<dbReference type="Pfam" id="PF02452">
    <property type="entry name" value="PemK_toxin"/>
    <property type="match status" value="1"/>
</dbReference>
<comment type="caution">
    <text evidence="1">The sequence shown here is derived from an EMBL/GenBank/DDBJ whole genome shotgun (WGS) entry which is preliminary data.</text>
</comment>
<evidence type="ECO:0000313" key="1">
    <source>
        <dbReference type="EMBL" id="OHA90341.1"/>
    </source>
</evidence>
<dbReference type="InterPro" id="IPR011067">
    <property type="entry name" value="Plasmid_toxin/cell-grow_inhib"/>
</dbReference>
<proteinExistence type="predicted"/>
<sequence length="137" mass="16314">MKKDFDNWNRRKKQLHNSEVIIDAHPREVWWCSFGVNIGAETDGGDKNFERPCLILKVYNRETMLALPITGKAKPDDFHYKIIVTRKKPNSEELEKRDAWVKLTQSRVISNKRLLRKVDMIPEAEFIEIRNRFQKFV</sequence>